<gene>
    <name evidence="8" type="ORF">KXV57_007598</name>
</gene>
<dbReference type="InterPro" id="IPR043047">
    <property type="entry name" value="Hri1_N_sf"/>
</dbReference>
<dbReference type="CDD" id="cd11692">
    <property type="entry name" value="HRI1_N_like"/>
    <property type="match status" value="1"/>
</dbReference>
<dbReference type="Proteomes" id="UP000813423">
    <property type="component" value="Unassembled WGS sequence"/>
</dbReference>
<evidence type="ECO:0000256" key="1">
    <source>
        <dbReference type="ARBA" id="ARBA00004123"/>
    </source>
</evidence>
<dbReference type="CDD" id="cd11693">
    <property type="entry name" value="HRI1_C_like"/>
    <property type="match status" value="1"/>
</dbReference>
<evidence type="ECO:0000256" key="7">
    <source>
        <dbReference type="SAM" id="MobiDB-lite"/>
    </source>
</evidence>
<evidence type="ECO:0000256" key="4">
    <source>
        <dbReference type="ARBA" id="ARBA00017063"/>
    </source>
</evidence>
<dbReference type="InterPro" id="IPR031818">
    <property type="entry name" value="Hri1"/>
</dbReference>
<comment type="subcellular location">
    <subcellularLocation>
        <location evidence="2">Cytoplasm</location>
    </subcellularLocation>
    <subcellularLocation>
        <location evidence="1">Nucleus</location>
    </subcellularLocation>
</comment>
<dbReference type="OMA" id="FTHAIDS"/>
<dbReference type="InterPro" id="IPR038744">
    <property type="entry name" value="Hri1_N"/>
</dbReference>
<protein>
    <recommendedName>
        <fullName evidence="4">Protein HRI1</fullName>
    </recommendedName>
</protein>
<sequence>MTANQTSSSSSSSSSLSTRISLRWPPDPAFENTDTIVLSLMGWYVDLRVDKSTGKIDWAIAGQRIVESQEPLRVLFTHAIDSHNAFEAVDCGTFTQLPNGDDLETGSMPRWDLPGKPVREYEEVWRELAFREGPEGPGRGVSWVLEARGDVQGVSGQDASTVTRMFIARIWGTYVALRQEQMHSGGDSEAEIKDGGEVSARREEWDSTSGWKTKYVLGPDADKLPSMTTIGTGDGDWSIGSEVLLSDQPYIVRACERIDQEY</sequence>
<organism evidence="8 9">
    <name type="scientific">Aspergillus fumigatus</name>
    <name type="common">Neosartorya fumigata</name>
    <dbReference type="NCBI Taxonomy" id="746128"/>
    <lineage>
        <taxon>Eukaryota</taxon>
        <taxon>Fungi</taxon>
        <taxon>Dikarya</taxon>
        <taxon>Ascomycota</taxon>
        <taxon>Pezizomycotina</taxon>
        <taxon>Eurotiomycetes</taxon>
        <taxon>Eurotiomycetidae</taxon>
        <taxon>Eurotiales</taxon>
        <taxon>Aspergillaceae</taxon>
        <taxon>Aspergillus</taxon>
        <taxon>Aspergillus subgen. Fumigati</taxon>
    </lineage>
</organism>
<evidence type="ECO:0000313" key="9">
    <source>
        <dbReference type="Proteomes" id="UP000813423"/>
    </source>
</evidence>
<dbReference type="Gene3D" id="2.40.128.320">
    <property type="entry name" value="Protein HRI1, N-terminal domain"/>
    <property type="match status" value="1"/>
</dbReference>
<dbReference type="EMBL" id="JAIBSC010000061">
    <property type="protein sequence ID" value="KAH1902250.1"/>
    <property type="molecule type" value="Genomic_DNA"/>
</dbReference>
<comment type="similarity">
    <text evidence="3">Belongs to the HRI1 family.</text>
</comment>
<accession>A0A9P8NB67</accession>
<dbReference type="AlphaFoldDB" id="A0A9P8NB67"/>
<dbReference type="GO" id="GO:0005634">
    <property type="term" value="C:nucleus"/>
    <property type="evidence" value="ECO:0007669"/>
    <property type="project" value="UniProtKB-SubCell"/>
</dbReference>
<dbReference type="GO" id="GO:0005737">
    <property type="term" value="C:cytoplasm"/>
    <property type="evidence" value="ECO:0007669"/>
    <property type="project" value="UniProtKB-SubCell"/>
</dbReference>
<feature type="region of interest" description="Disordered" evidence="7">
    <location>
        <begin position="185"/>
        <end position="204"/>
    </location>
</feature>
<proteinExistence type="inferred from homology"/>
<dbReference type="Pfam" id="PF16815">
    <property type="entry name" value="HRI1"/>
    <property type="match status" value="1"/>
</dbReference>
<name>A0A9P8NB67_ASPFM</name>
<evidence type="ECO:0000256" key="3">
    <source>
        <dbReference type="ARBA" id="ARBA00005229"/>
    </source>
</evidence>
<reference evidence="8" key="1">
    <citation type="submission" date="2021-08" db="EMBL/GenBank/DDBJ databases">
        <title>Global Aspergillus fumigatus from environmental and clinical sources.</title>
        <authorList>
            <person name="Barber A."/>
            <person name="Sae-Ong T."/>
        </authorList>
    </citation>
    <scope>NUCLEOTIDE SEQUENCE</scope>
    <source>
        <strain evidence="8">NRZ-2016-071</strain>
    </source>
</reference>
<feature type="compositionally biased region" description="Basic and acidic residues" evidence="7">
    <location>
        <begin position="190"/>
        <end position="204"/>
    </location>
</feature>
<evidence type="ECO:0000256" key="2">
    <source>
        <dbReference type="ARBA" id="ARBA00004496"/>
    </source>
</evidence>
<evidence type="ECO:0000313" key="8">
    <source>
        <dbReference type="EMBL" id="KAH1902250.1"/>
    </source>
</evidence>
<evidence type="ECO:0000256" key="5">
    <source>
        <dbReference type="ARBA" id="ARBA00022490"/>
    </source>
</evidence>
<evidence type="ECO:0000256" key="6">
    <source>
        <dbReference type="ARBA" id="ARBA00023242"/>
    </source>
</evidence>
<comment type="caution">
    <text evidence="8">The sequence shown here is derived from an EMBL/GenBank/DDBJ whole genome shotgun (WGS) entry which is preliminary data.</text>
</comment>
<keyword evidence="5" id="KW-0963">Cytoplasm</keyword>
<keyword evidence="6" id="KW-0539">Nucleus</keyword>